<evidence type="ECO:0000256" key="5">
    <source>
        <dbReference type="ARBA" id="ARBA00022980"/>
    </source>
</evidence>
<keyword evidence="3 7" id="KW-0699">rRNA-binding</keyword>
<dbReference type="FunFam" id="3.30.1440.10:FF:000002">
    <property type="entry name" value="60S ribosomal protein L11"/>
    <property type="match status" value="1"/>
</dbReference>
<feature type="domain" description="Large ribosomal subunit protein uL5 N-terminal" evidence="9">
    <location>
        <begin position="8"/>
        <end position="59"/>
    </location>
</feature>
<accession>A0A977IEP9</accession>
<dbReference type="GO" id="GO:0005840">
    <property type="term" value="C:ribosome"/>
    <property type="evidence" value="ECO:0007669"/>
    <property type="project" value="UniProtKB-KW"/>
</dbReference>
<dbReference type="GO" id="GO:0019843">
    <property type="term" value="F:rRNA binding"/>
    <property type="evidence" value="ECO:0007669"/>
    <property type="project" value="UniProtKB-UniRule"/>
</dbReference>
<dbReference type="InterPro" id="IPR031310">
    <property type="entry name" value="Ribosomal_uL5_N"/>
</dbReference>
<sequence length="173" mass="19271">MSQVMESSMKRIAVDKVVINIGVGKSGEPMEKAKKALTELTGHQPAIRGAKKTVRDFGIHQGEPIGAMVTLRREEAIEFLKRVIAAKKNVLKESSFDNFGNLSIGIHEHIDIPGTKYNPEIGIFGMDVNIVLVRPGYRIARKSRKRAKVGRSHRITKDDAIAYFKEQYGAEVQ</sequence>
<keyword evidence="5 7" id="KW-0689">Ribosomal protein</keyword>
<evidence type="ECO:0000256" key="2">
    <source>
        <dbReference type="ARBA" id="ARBA00022555"/>
    </source>
</evidence>
<dbReference type="GeneID" id="74945762"/>
<evidence type="ECO:0000256" key="4">
    <source>
        <dbReference type="ARBA" id="ARBA00022884"/>
    </source>
</evidence>
<evidence type="ECO:0000256" key="6">
    <source>
        <dbReference type="ARBA" id="ARBA00023274"/>
    </source>
</evidence>
<evidence type="ECO:0000256" key="1">
    <source>
        <dbReference type="ARBA" id="ARBA00008553"/>
    </source>
</evidence>
<dbReference type="Pfam" id="PF00281">
    <property type="entry name" value="Ribosomal_L5"/>
    <property type="match status" value="1"/>
</dbReference>
<organism evidence="11">
    <name type="scientific">Nitrososphaera viennensis</name>
    <dbReference type="NCBI Taxonomy" id="1034015"/>
    <lineage>
        <taxon>Archaea</taxon>
        <taxon>Nitrososphaerota</taxon>
        <taxon>Nitrososphaeria</taxon>
        <taxon>Nitrososphaerales</taxon>
        <taxon>Nitrososphaeraceae</taxon>
        <taxon>Nitrososphaera</taxon>
    </lineage>
</organism>
<dbReference type="Pfam" id="PF00673">
    <property type="entry name" value="Ribosomal_L5_C"/>
    <property type="match status" value="1"/>
</dbReference>
<keyword evidence="2 7" id="KW-0820">tRNA-binding</keyword>
<dbReference type="RefSeq" id="WP_075053862.1">
    <property type="nucleotide sequence ID" value="NZ_CP103305.1"/>
</dbReference>
<dbReference type="EMBL" id="CP103305">
    <property type="protein sequence ID" value="UVS69659.1"/>
    <property type="molecule type" value="Genomic_DNA"/>
</dbReference>
<dbReference type="GO" id="GO:1990904">
    <property type="term" value="C:ribonucleoprotein complex"/>
    <property type="evidence" value="ECO:0007669"/>
    <property type="project" value="UniProtKB-KW"/>
</dbReference>
<dbReference type="InterPro" id="IPR022804">
    <property type="entry name" value="Ribosomal_uL5_arc"/>
</dbReference>
<evidence type="ECO:0000259" key="10">
    <source>
        <dbReference type="Pfam" id="PF00673"/>
    </source>
</evidence>
<dbReference type="Proteomes" id="UP001059771">
    <property type="component" value="Chromosome"/>
</dbReference>
<keyword evidence="4 7" id="KW-0694">RNA-binding</keyword>
<dbReference type="GO" id="GO:0003735">
    <property type="term" value="F:structural constituent of ribosome"/>
    <property type="evidence" value="ECO:0007669"/>
    <property type="project" value="InterPro"/>
</dbReference>
<dbReference type="InterPro" id="IPR057266">
    <property type="entry name" value="Ribosomal_uL5_euk/arc-type"/>
</dbReference>
<comment type="similarity">
    <text evidence="1 7 8">Belongs to the universal ribosomal protein uL5 family.</text>
</comment>
<protein>
    <recommendedName>
        <fullName evidence="7">Large ribosomal subunit protein uL5</fullName>
    </recommendedName>
</protein>
<dbReference type="NCBIfam" id="NF003258">
    <property type="entry name" value="PRK04219.1"/>
    <property type="match status" value="1"/>
</dbReference>
<feature type="domain" description="Large ribosomal subunit protein uL5 C-terminal" evidence="10">
    <location>
        <begin position="64"/>
        <end position="141"/>
    </location>
</feature>
<name>A0A977IEP9_9ARCH</name>
<dbReference type="InterPro" id="IPR022803">
    <property type="entry name" value="Ribosomal_uL5_dom_sf"/>
</dbReference>
<proteinExistence type="inferred from homology"/>
<comment type="function">
    <text evidence="7">This is 1 of the proteins that bind and probably mediate the attachment of the 5S RNA into the large ribosomal subunit, where it forms part of the central protuberance. In the 70S ribosome it contacts protein S13 of the 30S subunit (bridge B1b), connecting the 2 subunits; this bridge is implicated in subunit movement. May contact the P site tRNA; the 5S rRNA and some of its associated proteins might help stabilize positioning of ribosome-bound tRNAs.</text>
</comment>
<evidence type="ECO:0000259" key="9">
    <source>
        <dbReference type="Pfam" id="PF00281"/>
    </source>
</evidence>
<comment type="subunit">
    <text evidence="7">Part of the 50S ribosomal subunit; contacts the 5S rRNA and probably tRNA. Forms a bridge to the 30S subunit in the 70S ribosome.</text>
</comment>
<gene>
    <name evidence="7" type="primary">rpl5</name>
    <name evidence="11" type="ORF">NWT39_02455</name>
</gene>
<dbReference type="PANTHER" id="PTHR11994">
    <property type="entry name" value="60S RIBOSOMAL PROTEIN L11-RELATED"/>
    <property type="match status" value="1"/>
</dbReference>
<dbReference type="Gene3D" id="3.30.1440.10">
    <property type="match status" value="1"/>
</dbReference>
<dbReference type="GO" id="GO:0000049">
    <property type="term" value="F:tRNA binding"/>
    <property type="evidence" value="ECO:0007669"/>
    <property type="project" value="UniProtKB-UniRule"/>
</dbReference>
<dbReference type="InterPro" id="IPR002132">
    <property type="entry name" value="Ribosomal_uL5"/>
</dbReference>
<evidence type="ECO:0000256" key="8">
    <source>
        <dbReference type="RuleBase" id="RU003930"/>
    </source>
</evidence>
<dbReference type="HAMAP" id="MF_01333_A">
    <property type="entry name" value="Ribosomal_uL5_A"/>
    <property type="match status" value="1"/>
</dbReference>
<dbReference type="InterPro" id="IPR031309">
    <property type="entry name" value="Ribosomal_uL5_C"/>
</dbReference>
<dbReference type="GO" id="GO:0006412">
    <property type="term" value="P:translation"/>
    <property type="evidence" value="ECO:0007669"/>
    <property type="project" value="UniProtKB-UniRule"/>
</dbReference>
<evidence type="ECO:0000256" key="7">
    <source>
        <dbReference type="HAMAP-Rule" id="MF_01333"/>
    </source>
</evidence>
<dbReference type="AlphaFoldDB" id="A0A977IEP9"/>
<dbReference type="SUPFAM" id="SSF55282">
    <property type="entry name" value="RL5-like"/>
    <property type="match status" value="1"/>
</dbReference>
<evidence type="ECO:0000256" key="3">
    <source>
        <dbReference type="ARBA" id="ARBA00022730"/>
    </source>
</evidence>
<keyword evidence="6 7" id="KW-0687">Ribonucleoprotein</keyword>
<reference evidence="11" key="1">
    <citation type="submission" date="2022-08" db="EMBL/GenBank/DDBJ databases">
        <title>Dynamic responses of ammonia-oxidizing microbial communities induced by reactive oxygen species (ROS) in fluctuating redox aquifers.</title>
        <authorList>
            <person name="Wang P."/>
            <person name="Wang H."/>
        </authorList>
    </citation>
    <scope>NUCLEOTIDE SEQUENCE</scope>
    <source>
        <strain evidence="11">PLX03</strain>
    </source>
</reference>
<dbReference type="PIRSF" id="PIRSF002161">
    <property type="entry name" value="Ribosomal_L5"/>
    <property type="match status" value="1"/>
</dbReference>
<evidence type="ECO:0000313" key="11">
    <source>
        <dbReference type="EMBL" id="UVS69659.1"/>
    </source>
</evidence>